<sequence>MKHSPHARHCLLLLALAACGCDGTKQPAPQGRASVATRSEPAEAHPAPNPSQGAPTLAEVREGFETRLVREEEPGGPPDDPADDPQHGGAYKLISYKSPVGELAAYVTPNPDDGDPGDGARRPAIVWITGGDCNSIGDVWTPQPRANDQSASAFRKAGVVMMFPSLRGGNDNPGRREGFLGEVDDVLAATDYLAALPYVDPKQLYLGGHSTGGTLAMLVAESDDSADGRYQAVFALGPVAAASQYGGQFIYCDPNDKQEVALRSPLFWLDGVRCPLYVFEGADGGNWQAARLMQEENKNPNVRFYPVPGHDHFSVIAPLAEMLAGQVAAGEVEVTEGMVVGLE</sequence>
<keyword evidence="5" id="KW-1185">Reference proteome</keyword>
<evidence type="ECO:0000313" key="4">
    <source>
        <dbReference type="EMBL" id="QDU87380.1"/>
    </source>
</evidence>
<reference evidence="4 5" key="1">
    <citation type="submission" date="2019-02" db="EMBL/GenBank/DDBJ databases">
        <title>Deep-cultivation of Planctomycetes and their phenomic and genomic characterization uncovers novel biology.</title>
        <authorList>
            <person name="Wiegand S."/>
            <person name="Jogler M."/>
            <person name="Boedeker C."/>
            <person name="Pinto D."/>
            <person name="Vollmers J."/>
            <person name="Rivas-Marin E."/>
            <person name="Kohn T."/>
            <person name="Peeters S.H."/>
            <person name="Heuer A."/>
            <person name="Rast P."/>
            <person name="Oberbeckmann S."/>
            <person name="Bunk B."/>
            <person name="Jeske O."/>
            <person name="Meyerdierks A."/>
            <person name="Storesund J.E."/>
            <person name="Kallscheuer N."/>
            <person name="Luecker S."/>
            <person name="Lage O.M."/>
            <person name="Pohl T."/>
            <person name="Merkel B.J."/>
            <person name="Hornburger P."/>
            <person name="Mueller R.-W."/>
            <person name="Bruemmer F."/>
            <person name="Labrenz M."/>
            <person name="Spormann A.M."/>
            <person name="Op den Camp H."/>
            <person name="Overmann J."/>
            <person name="Amann R."/>
            <person name="Jetten M.S.M."/>
            <person name="Mascher T."/>
            <person name="Medema M.H."/>
            <person name="Devos D.P."/>
            <person name="Kaster A.-K."/>
            <person name="Ovreas L."/>
            <person name="Rohde M."/>
            <person name="Galperin M.Y."/>
            <person name="Jogler C."/>
        </authorList>
    </citation>
    <scope>NUCLEOTIDE SEQUENCE [LARGE SCALE GENOMIC DNA]</scope>
    <source>
        <strain evidence="4 5">Pla175</strain>
    </source>
</reference>
<protein>
    <submittedName>
        <fullName evidence="4">Alpha/beta hydrolase family protein</fullName>
    </submittedName>
</protein>
<dbReference type="Gene3D" id="3.40.50.1820">
    <property type="entry name" value="alpha/beta hydrolase"/>
    <property type="match status" value="1"/>
</dbReference>
<dbReference type="GO" id="GO:0006508">
    <property type="term" value="P:proteolysis"/>
    <property type="evidence" value="ECO:0007669"/>
    <property type="project" value="InterPro"/>
</dbReference>
<dbReference type="RefSeq" id="WP_145281344.1">
    <property type="nucleotide sequence ID" value="NZ_CP036291.1"/>
</dbReference>
<dbReference type="KEGG" id="pnd:Pla175_07390"/>
<dbReference type="PROSITE" id="PS51257">
    <property type="entry name" value="PROKAR_LIPOPROTEIN"/>
    <property type="match status" value="1"/>
</dbReference>
<dbReference type="PANTHER" id="PTHR22946:SF9">
    <property type="entry name" value="POLYKETIDE TRANSFERASE AF380"/>
    <property type="match status" value="1"/>
</dbReference>
<name>A0A518D7C1_9BACT</name>
<dbReference type="InterPro" id="IPR001375">
    <property type="entry name" value="Peptidase_S9_cat"/>
</dbReference>
<feature type="region of interest" description="Disordered" evidence="2">
    <location>
        <begin position="25"/>
        <end position="56"/>
    </location>
</feature>
<evidence type="ECO:0000256" key="2">
    <source>
        <dbReference type="SAM" id="MobiDB-lite"/>
    </source>
</evidence>
<accession>A0A518D7C1</accession>
<feature type="domain" description="Peptidase S9 prolyl oligopeptidase catalytic" evidence="3">
    <location>
        <begin position="150"/>
        <end position="245"/>
    </location>
</feature>
<proteinExistence type="predicted"/>
<dbReference type="PANTHER" id="PTHR22946">
    <property type="entry name" value="DIENELACTONE HYDROLASE DOMAIN-CONTAINING PROTEIN-RELATED"/>
    <property type="match status" value="1"/>
</dbReference>
<dbReference type="InterPro" id="IPR050261">
    <property type="entry name" value="FrsA_esterase"/>
</dbReference>
<evidence type="ECO:0000256" key="1">
    <source>
        <dbReference type="ARBA" id="ARBA00022801"/>
    </source>
</evidence>
<dbReference type="GO" id="GO:0008236">
    <property type="term" value="F:serine-type peptidase activity"/>
    <property type="evidence" value="ECO:0007669"/>
    <property type="project" value="InterPro"/>
</dbReference>
<keyword evidence="1 4" id="KW-0378">Hydrolase</keyword>
<dbReference type="Proteomes" id="UP000317429">
    <property type="component" value="Chromosome"/>
</dbReference>
<dbReference type="SUPFAM" id="SSF53474">
    <property type="entry name" value="alpha/beta-Hydrolases"/>
    <property type="match status" value="1"/>
</dbReference>
<gene>
    <name evidence="4" type="ORF">Pla175_07390</name>
</gene>
<evidence type="ECO:0000313" key="5">
    <source>
        <dbReference type="Proteomes" id="UP000317429"/>
    </source>
</evidence>
<feature type="region of interest" description="Disordered" evidence="2">
    <location>
        <begin position="70"/>
        <end position="91"/>
    </location>
</feature>
<dbReference type="AlphaFoldDB" id="A0A518D7C1"/>
<evidence type="ECO:0000259" key="3">
    <source>
        <dbReference type="Pfam" id="PF00326"/>
    </source>
</evidence>
<dbReference type="GO" id="GO:0052689">
    <property type="term" value="F:carboxylic ester hydrolase activity"/>
    <property type="evidence" value="ECO:0007669"/>
    <property type="project" value="UniProtKB-ARBA"/>
</dbReference>
<dbReference type="OrthoDB" id="9805123at2"/>
<dbReference type="InterPro" id="IPR029058">
    <property type="entry name" value="AB_hydrolase_fold"/>
</dbReference>
<dbReference type="Pfam" id="PF00326">
    <property type="entry name" value="Peptidase_S9"/>
    <property type="match status" value="1"/>
</dbReference>
<organism evidence="4 5">
    <name type="scientific">Pirellulimonas nuda</name>
    <dbReference type="NCBI Taxonomy" id="2528009"/>
    <lineage>
        <taxon>Bacteria</taxon>
        <taxon>Pseudomonadati</taxon>
        <taxon>Planctomycetota</taxon>
        <taxon>Planctomycetia</taxon>
        <taxon>Pirellulales</taxon>
        <taxon>Lacipirellulaceae</taxon>
        <taxon>Pirellulimonas</taxon>
    </lineage>
</organism>
<dbReference type="EMBL" id="CP036291">
    <property type="protein sequence ID" value="QDU87380.1"/>
    <property type="molecule type" value="Genomic_DNA"/>
</dbReference>